<dbReference type="RefSeq" id="XP_009497538.1">
    <property type="nucleotide sequence ID" value="XM_009499263.1"/>
</dbReference>
<dbReference type="EMBL" id="KB932211">
    <property type="protein sequence ID" value="KCV67971.1"/>
    <property type="molecule type" value="Genomic_DNA"/>
</dbReference>
<keyword evidence="3" id="KW-1185">Reference proteome</keyword>
<evidence type="ECO:0000256" key="1">
    <source>
        <dbReference type="SAM" id="SignalP"/>
    </source>
</evidence>
<protein>
    <submittedName>
        <fullName evidence="2">Uncharacterized protein</fullName>
    </submittedName>
</protein>
<evidence type="ECO:0000313" key="2">
    <source>
        <dbReference type="EMBL" id="KCV67971.1"/>
    </source>
</evidence>
<dbReference type="AlphaFoldDB" id="A0A058Z1J5"/>
<reference evidence="2" key="1">
    <citation type="submission" date="2013-04" db="EMBL/GenBank/DDBJ databases">
        <title>The Genome Sequence of Fonticula alba ATCC 38817.</title>
        <authorList>
            <consortium name="The Broad Institute Genomics Platform"/>
            <person name="Russ C."/>
            <person name="Cuomo C."/>
            <person name="Burger G."/>
            <person name="Gray M.W."/>
            <person name="Holland P.W.H."/>
            <person name="King N."/>
            <person name="Lang F.B.F."/>
            <person name="Roger A.J."/>
            <person name="Ruiz-Trillo I."/>
            <person name="Brown M."/>
            <person name="Walker B."/>
            <person name="Young S."/>
            <person name="Zeng Q."/>
            <person name="Gargeya S."/>
            <person name="Fitzgerald M."/>
            <person name="Haas B."/>
            <person name="Abouelleil A."/>
            <person name="Allen A.W."/>
            <person name="Alvarado L."/>
            <person name="Arachchi H.M."/>
            <person name="Berlin A.M."/>
            <person name="Chapman S.B."/>
            <person name="Gainer-Dewar J."/>
            <person name="Goldberg J."/>
            <person name="Griggs A."/>
            <person name="Gujja S."/>
            <person name="Hansen M."/>
            <person name="Howarth C."/>
            <person name="Imamovic A."/>
            <person name="Ireland A."/>
            <person name="Larimer J."/>
            <person name="McCowan C."/>
            <person name="Murphy C."/>
            <person name="Pearson M."/>
            <person name="Poon T.W."/>
            <person name="Priest M."/>
            <person name="Roberts A."/>
            <person name="Saif S."/>
            <person name="Shea T."/>
            <person name="Sisk P."/>
            <person name="Sykes S."/>
            <person name="Wortman J."/>
            <person name="Nusbaum C."/>
            <person name="Birren B."/>
        </authorList>
    </citation>
    <scope>NUCLEOTIDE SEQUENCE [LARGE SCALE GENOMIC DNA]</scope>
    <source>
        <strain evidence="2">ATCC 38817</strain>
    </source>
</reference>
<feature type="chain" id="PRO_5001570620" evidence="1">
    <location>
        <begin position="29"/>
        <end position="139"/>
    </location>
</feature>
<proteinExistence type="predicted"/>
<evidence type="ECO:0000313" key="3">
    <source>
        <dbReference type="Proteomes" id="UP000030693"/>
    </source>
</evidence>
<accession>A0A058Z1J5</accession>
<dbReference type="Proteomes" id="UP000030693">
    <property type="component" value="Unassembled WGS sequence"/>
</dbReference>
<sequence length="139" mass="14673">MPPVMPRPRPSLLLGLLLLAALAVSVAAARVECFSDEQTRLLNKFGEECSSFPDLLCAESCTHRYFDIMNCGDRTFCDNTMMAHKTSCQVIDGTSYGAQIVVTQPPFVCNSAGSLAGYRAAGIAGALGVLLAAVLSLGL</sequence>
<name>A0A058Z1J5_FONAL</name>
<organism evidence="2">
    <name type="scientific">Fonticula alba</name>
    <name type="common">Slime mold</name>
    <dbReference type="NCBI Taxonomy" id="691883"/>
    <lineage>
        <taxon>Eukaryota</taxon>
        <taxon>Rotosphaerida</taxon>
        <taxon>Fonticulaceae</taxon>
        <taxon>Fonticula</taxon>
    </lineage>
</organism>
<feature type="signal peptide" evidence="1">
    <location>
        <begin position="1"/>
        <end position="28"/>
    </location>
</feature>
<keyword evidence="1" id="KW-0732">Signal</keyword>
<dbReference type="GeneID" id="20530153"/>
<gene>
    <name evidence="2" type="ORF">H696_05428</name>
</gene>